<dbReference type="SUPFAM" id="SSF46565">
    <property type="entry name" value="Chaperone J-domain"/>
    <property type="match status" value="1"/>
</dbReference>
<name>E4YYS8_OIKDI</name>
<evidence type="ECO:0000259" key="1">
    <source>
        <dbReference type="PROSITE" id="PS50076"/>
    </source>
</evidence>
<feature type="non-terminal residue" evidence="2">
    <location>
        <position position="68"/>
    </location>
</feature>
<organism evidence="2">
    <name type="scientific">Oikopleura dioica</name>
    <name type="common">Tunicate</name>
    <dbReference type="NCBI Taxonomy" id="34765"/>
    <lineage>
        <taxon>Eukaryota</taxon>
        <taxon>Metazoa</taxon>
        <taxon>Chordata</taxon>
        <taxon>Tunicata</taxon>
        <taxon>Appendicularia</taxon>
        <taxon>Copelata</taxon>
        <taxon>Oikopleuridae</taxon>
        <taxon>Oikopleura</taxon>
    </lineage>
</organism>
<accession>E4YYS8</accession>
<dbReference type="EMBL" id="FN656007">
    <property type="protein sequence ID" value="CBY40606.1"/>
    <property type="molecule type" value="Genomic_DNA"/>
</dbReference>
<evidence type="ECO:0000313" key="2">
    <source>
        <dbReference type="EMBL" id="CBY40606.1"/>
    </source>
</evidence>
<gene>
    <name evidence="2" type="ORF">GSOID_T00022625001</name>
</gene>
<dbReference type="Pfam" id="PF00226">
    <property type="entry name" value="DnaJ"/>
    <property type="match status" value="1"/>
</dbReference>
<sequence length="68" mass="7789">MTEIDHYSILGVTQNSSNDEIKKAYRDMARKFHPDKNPSPDANAHFLNIKKAYDTLSSPSERRTYDAS</sequence>
<dbReference type="SMART" id="SM00271">
    <property type="entry name" value="DnaJ"/>
    <property type="match status" value="1"/>
</dbReference>
<dbReference type="PROSITE" id="PS50076">
    <property type="entry name" value="DNAJ_2"/>
    <property type="match status" value="1"/>
</dbReference>
<dbReference type="GO" id="GO:0042026">
    <property type="term" value="P:protein refolding"/>
    <property type="evidence" value="ECO:0007669"/>
    <property type="project" value="TreeGrafter"/>
</dbReference>
<protein>
    <recommendedName>
        <fullName evidence="1">J domain-containing protein</fullName>
    </recommendedName>
</protein>
<dbReference type="GO" id="GO:0005737">
    <property type="term" value="C:cytoplasm"/>
    <property type="evidence" value="ECO:0007669"/>
    <property type="project" value="TreeGrafter"/>
</dbReference>
<dbReference type="PANTHER" id="PTHR43096:SF10">
    <property type="entry name" value="CHAPERONE PROTEIN DNAJ A6, CHLOROPLASTIC"/>
    <property type="match status" value="1"/>
</dbReference>
<dbReference type="AlphaFoldDB" id="E4YYS8"/>
<dbReference type="CDD" id="cd06257">
    <property type="entry name" value="DnaJ"/>
    <property type="match status" value="1"/>
</dbReference>
<dbReference type="InterPro" id="IPR001623">
    <property type="entry name" value="DnaJ_domain"/>
</dbReference>
<dbReference type="GO" id="GO:0051082">
    <property type="term" value="F:unfolded protein binding"/>
    <property type="evidence" value="ECO:0007669"/>
    <property type="project" value="TreeGrafter"/>
</dbReference>
<dbReference type="Proteomes" id="UP000011014">
    <property type="component" value="Unassembled WGS sequence"/>
</dbReference>
<feature type="domain" description="J" evidence="1">
    <location>
        <begin position="5"/>
        <end position="68"/>
    </location>
</feature>
<dbReference type="Gene3D" id="1.10.287.110">
    <property type="entry name" value="DnaJ domain"/>
    <property type="match status" value="1"/>
</dbReference>
<dbReference type="InterPro" id="IPR036869">
    <property type="entry name" value="J_dom_sf"/>
</dbReference>
<proteinExistence type="predicted"/>
<dbReference type="PRINTS" id="PR00625">
    <property type="entry name" value="JDOMAIN"/>
</dbReference>
<reference evidence="2" key="1">
    <citation type="journal article" date="2010" name="Science">
        <title>Plasticity of animal genome architecture unmasked by rapid evolution of a pelagic tunicate.</title>
        <authorList>
            <person name="Denoeud F."/>
            <person name="Henriet S."/>
            <person name="Mungpakdee S."/>
            <person name="Aury J.M."/>
            <person name="Da Silva C."/>
            <person name="Brinkmann H."/>
            <person name="Mikhaleva J."/>
            <person name="Olsen L.C."/>
            <person name="Jubin C."/>
            <person name="Canestro C."/>
            <person name="Bouquet J.M."/>
            <person name="Danks G."/>
            <person name="Poulain J."/>
            <person name="Campsteijn C."/>
            <person name="Adamski M."/>
            <person name="Cross I."/>
            <person name="Yadetie F."/>
            <person name="Muffato M."/>
            <person name="Louis A."/>
            <person name="Butcher S."/>
            <person name="Tsagkogeorga G."/>
            <person name="Konrad A."/>
            <person name="Singh S."/>
            <person name="Jensen M.F."/>
            <person name="Cong E.H."/>
            <person name="Eikeseth-Otteraa H."/>
            <person name="Noel B."/>
            <person name="Anthouard V."/>
            <person name="Porcel B.M."/>
            <person name="Kachouri-Lafond R."/>
            <person name="Nishino A."/>
            <person name="Ugolini M."/>
            <person name="Chourrout P."/>
            <person name="Nishida H."/>
            <person name="Aasland R."/>
            <person name="Huzurbazar S."/>
            <person name="Westhof E."/>
            <person name="Delsuc F."/>
            <person name="Lehrach H."/>
            <person name="Reinhardt R."/>
            <person name="Weissenbach J."/>
            <person name="Roy S.W."/>
            <person name="Artiguenave F."/>
            <person name="Postlethwait J.H."/>
            <person name="Manak J.R."/>
            <person name="Thompson E.M."/>
            <person name="Jaillon O."/>
            <person name="Du Pasquier L."/>
            <person name="Boudinot P."/>
            <person name="Liberles D.A."/>
            <person name="Volff J.N."/>
            <person name="Philippe H."/>
            <person name="Lenhard B."/>
            <person name="Roest Crollius H."/>
            <person name="Wincker P."/>
            <person name="Chourrout D."/>
        </authorList>
    </citation>
    <scope>NUCLEOTIDE SEQUENCE [LARGE SCALE GENOMIC DNA]</scope>
</reference>
<dbReference type="PANTHER" id="PTHR43096">
    <property type="entry name" value="DNAJ HOMOLOG 1, MITOCHONDRIAL-RELATED"/>
    <property type="match status" value="1"/>
</dbReference>